<proteinExistence type="predicted"/>
<reference evidence="4 5" key="1">
    <citation type="submission" date="2017-05" db="EMBL/GenBank/DDBJ databases">
        <authorList>
            <person name="Varghese N."/>
            <person name="Submissions S."/>
        </authorList>
    </citation>
    <scope>NUCLEOTIDE SEQUENCE [LARGE SCALE GENOMIC DNA]</scope>
    <source>
        <strain evidence="4 5">DSM 19036</strain>
    </source>
</reference>
<evidence type="ECO:0000256" key="1">
    <source>
        <dbReference type="ARBA" id="ARBA00022729"/>
    </source>
</evidence>
<dbReference type="Proteomes" id="UP000320300">
    <property type="component" value="Unassembled WGS sequence"/>
</dbReference>
<dbReference type="InterPro" id="IPR014755">
    <property type="entry name" value="Cu-Rt/internalin_Ig-like"/>
</dbReference>
<sequence length="544" mass="61256">MAKNNLLQLTRKLFPAFLILLIFSGCASIGAGPQGGPKDKTPPKILSVTPKNLTRNFTAKKIVIQFDEYFKLVDQQKQFSISPDVEVLPVLKVKNKSLEITLPDTLEKNTTYTLNFGKMIADVNEGNVVKNFSYVFATGTELDSLSISGNIKDSQTGKPVIEGVAFVFPLARDTLFGKKKASIYTLTDSSGNYRINNLRAESYKIYALKEQGSDKIYQQSSDEIGFVKEPISLKRDTQNVNMVIFKEEAKVFRVNDRRLNQDGSITIAFNQKLKKPGITIMEPKNIDAGKIVKFNKTNDSVKVWLNDLSFDSTKVSITDDGKLLQTIKLNRGKKDTYTRTVTATDNIEANLLNPNRPLQLSFGIPVEEVDPTKITVLEDSVAVTGFTLRRDSADLLSYNFIYPWKANTPYDIKFAAGAFTAIFKVKNKEFSKKFQLAKRDDYGTLVVKIVVPEPDKQYLLEITNEAKAVVNTLIVAHDTTVKFANYRAGRYFIRIIYDSNKNGIWDTGDVKAGLQPEKIWNETKELSIRANWDRNETITLPKEQ</sequence>
<keyword evidence="1 2" id="KW-0732">Signal</keyword>
<organism evidence="4 5">
    <name type="scientific">Pedobacter westerhofensis</name>
    <dbReference type="NCBI Taxonomy" id="425512"/>
    <lineage>
        <taxon>Bacteria</taxon>
        <taxon>Pseudomonadati</taxon>
        <taxon>Bacteroidota</taxon>
        <taxon>Sphingobacteriia</taxon>
        <taxon>Sphingobacteriales</taxon>
        <taxon>Sphingobacteriaceae</taxon>
        <taxon>Pedobacter</taxon>
    </lineage>
</organism>
<evidence type="ECO:0000313" key="4">
    <source>
        <dbReference type="EMBL" id="SMO75770.1"/>
    </source>
</evidence>
<evidence type="ECO:0000256" key="2">
    <source>
        <dbReference type="SAM" id="SignalP"/>
    </source>
</evidence>
<dbReference type="PROSITE" id="PS51257">
    <property type="entry name" value="PROKAR_LIPOPROTEIN"/>
    <property type="match status" value="1"/>
</dbReference>
<keyword evidence="5" id="KW-1185">Reference proteome</keyword>
<name>A0A521DY02_9SPHI</name>
<gene>
    <name evidence="4" type="ORF">SAMN06265348_106263</name>
</gene>
<feature type="domain" description="SbsA Ig-like" evidence="3">
    <location>
        <begin position="39"/>
        <end position="138"/>
    </location>
</feature>
<evidence type="ECO:0000259" key="3">
    <source>
        <dbReference type="Pfam" id="PF13205"/>
    </source>
</evidence>
<dbReference type="EMBL" id="FXTN01000006">
    <property type="protein sequence ID" value="SMO75770.1"/>
    <property type="molecule type" value="Genomic_DNA"/>
</dbReference>
<accession>A0A521DY02</accession>
<dbReference type="OrthoDB" id="9809989at2"/>
<dbReference type="InterPro" id="IPR032812">
    <property type="entry name" value="SbsA_Ig"/>
</dbReference>
<dbReference type="RefSeq" id="WP_142528717.1">
    <property type="nucleotide sequence ID" value="NZ_CBCSJO010000006.1"/>
</dbReference>
<protein>
    <submittedName>
        <fullName evidence="4">Ig-like domain-containing protein</fullName>
    </submittedName>
</protein>
<dbReference type="Gene3D" id="2.60.40.1220">
    <property type="match status" value="1"/>
</dbReference>
<evidence type="ECO:0000313" key="5">
    <source>
        <dbReference type="Proteomes" id="UP000320300"/>
    </source>
</evidence>
<feature type="signal peptide" evidence="2">
    <location>
        <begin position="1"/>
        <end position="27"/>
    </location>
</feature>
<dbReference type="AlphaFoldDB" id="A0A521DY02"/>
<dbReference type="Pfam" id="PF13205">
    <property type="entry name" value="Big_5"/>
    <property type="match status" value="1"/>
</dbReference>
<feature type="chain" id="PRO_5022120979" evidence="2">
    <location>
        <begin position="28"/>
        <end position="544"/>
    </location>
</feature>